<protein>
    <submittedName>
        <fullName evidence="3">CrtT-methyltransferase-like protein</fullName>
    </submittedName>
</protein>
<feature type="region of interest" description="Disordered" evidence="2">
    <location>
        <begin position="1"/>
        <end position="21"/>
    </location>
</feature>
<organism evidence="3 4">
    <name type="scientific">Sandaracinus amylolyticus</name>
    <dbReference type="NCBI Taxonomy" id="927083"/>
    <lineage>
        <taxon>Bacteria</taxon>
        <taxon>Pseudomonadati</taxon>
        <taxon>Myxococcota</taxon>
        <taxon>Polyangia</taxon>
        <taxon>Polyangiales</taxon>
        <taxon>Sandaracinaceae</taxon>
        <taxon>Sandaracinus</taxon>
    </lineage>
</organism>
<evidence type="ECO:0000256" key="1">
    <source>
        <dbReference type="ARBA" id="ARBA00022428"/>
    </source>
</evidence>
<dbReference type="AlphaFoldDB" id="A0A0F6WAA9"/>
<dbReference type="Proteomes" id="UP000034883">
    <property type="component" value="Chromosome"/>
</dbReference>
<sequence length="268" mass="29471">MSRTDRRLLTEPSLPNASSPEAIVPEADSLEAQRKREVPRDFDDVADTYDFLTGLNPGYHRHLRLSAERLVLPRGARVLDLCCGTGLSTEALRVTYPDADIVGLDASEGMLAVARRKEVLAGIDFVHGDATDPRAAGVEGPFDGILMAYGIRNIADPDRCLRNLRALLAPGGRIVFHEYSVAESLTARAVWDAVCYGIIIPGGLVTAGDARIYRYLRQSVVSFDGVRAFEARLARAGFERVRTEPMDGWQRNVLHSFVAHAPSQVERE</sequence>
<dbReference type="PROSITE" id="PS51608">
    <property type="entry name" value="SAM_MT_UBIE"/>
    <property type="match status" value="1"/>
</dbReference>
<dbReference type="GO" id="GO:0008168">
    <property type="term" value="F:methyltransferase activity"/>
    <property type="evidence" value="ECO:0007669"/>
    <property type="project" value="UniProtKB-KW"/>
</dbReference>
<evidence type="ECO:0000313" key="3">
    <source>
        <dbReference type="EMBL" id="AKF11430.1"/>
    </source>
</evidence>
<keyword evidence="1" id="KW-0474">Menaquinone biosynthesis</keyword>
<evidence type="ECO:0000256" key="2">
    <source>
        <dbReference type="SAM" id="MobiDB-lite"/>
    </source>
</evidence>
<dbReference type="GO" id="GO:0009234">
    <property type="term" value="P:menaquinone biosynthetic process"/>
    <property type="evidence" value="ECO:0007669"/>
    <property type="project" value="UniProtKB-KW"/>
</dbReference>
<keyword evidence="3" id="KW-0808">Transferase</keyword>
<gene>
    <name evidence="3" type="ORF">DB32_008579</name>
</gene>
<keyword evidence="4" id="KW-1185">Reference proteome</keyword>
<dbReference type="Pfam" id="PF01209">
    <property type="entry name" value="Ubie_methyltran"/>
    <property type="match status" value="1"/>
</dbReference>
<dbReference type="InterPro" id="IPR029063">
    <property type="entry name" value="SAM-dependent_MTases_sf"/>
</dbReference>
<dbReference type="EMBL" id="CP011125">
    <property type="protein sequence ID" value="AKF11430.1"/>
    <property type="molecule type" value="Genomic_DNA"/>
</dbReference>
<reference evidence="3 4" key="1">
    <citation type="submission" date="2015-03" db="EMBL/GenBank/DDBJ databases">
        <title>Genome assembly of Sandaracinus amylolyticus DSM 53668.</title>
        <authorList>
            <person name="Sharma G."/>
            <person name="Subramanian S."/>
        </authorList>
    </citation>
    <scope>NUCLEOTIDE SEQUENCE [LARGE SCALE GENOMIC DNA]</scope>
    <source>
        <strain evidence="3 4">DSM 53668</strain>
    </source>
</reference>
<keyword evidence="3" id="KW-0489">Methyltransferase</keyword>
<dbReference type="STRING" id="927083.DB32_008579"/>
<proteinExistence type="predicted"/>
<dbReference type="InterPro" id="IPR004033">
    <property type="entry name" value="UbiE/COQ5_MeTrFase"/>
</dbReference>
<dbReference type="PANTHER" id="PTHR43861:SF1">
    <property type="entry name" value="TRANS-ACONITATE 2-METHYLTRANSFERASE"/>
    <property type="match status" value="1"/>
</dbReference>
<accession>A0A0F6WAA9</accession>
<dbReference type="Gene3D" id="3.40.50.150">
    <property type="entry name" value="Vaccinia Virus protein VP39"/>
    <property type="match status" value="1"/>
</dbReference>
<dbReference type="PANTHER" id="PTHR43861">
    <property type="entry name" value="TRANS-ACONITATE 2-METHYLTRANSFERASE-RELATED"/>
    <property type="match status" value="1"/>
</dbReference>
<evidence type="ECO:0000313" key="4">
    <source>
        <dbReference type="Proteomes" id="UP000034883"/>
    </source>
</evidence>
<dbReference type="SUPFAM" id="SSF53335">
    <property type="entry name" value="S-adenosyl-L-methionine-dependent methyltransferases"/>
    <property type="match status" value="1"/>
</dbReference>
<dbReference type="CDD" id="cd02440">
    <property type="entry name" value="AdoMet_MTases"/>
    <property type="match status" value="1"/>
</dbReference>
<dbReference type="KEGG" id="samy:DB32_008579"/>
<name>A0A0F6WAA9_9BACT</name>
<dbReference type="GO" id="GO:0032259">
    <property type="term" value="P:methylation"/>
    <property type="evidence" value="ECO:0007669"/>
    <property type="project" value="UniProtKB-KW"/>
</dbReference>